<dbReference type="Proteomes" id="UP000464455">
    <property type="component" value="Segment"/>
</dbReference>
<organism evidence="1 2">
    <name type="scientific">Flavobacterium phage vB_FspS_lillamy9-2</name>
    <dbReference type="NCBI Taxonomy" id="2686252"/>
    <lineage>
        <taxon>Viruses</taxon>
        <taxon>Duplodnaviria</taxon>
        <taxon>Heunggongvirae</taxon>
        <taxon>Uroviricota</taxon>
        <taxon>Caudoviricetes</taxon>
        <taxon>Lillamyvirus</taxon>
        <taxon>Lillamyvirus lillamy</taxon>
    </lineage>
</organism>
<reference evidence="1 2" key="1">
    <citation type="journal article" date="2020" name="Viruses">
        <title>Diversity and Host Interactions Among Virulent and Temperate Baltic Sea Flavobacterium Phages.</title>
        <authorList>
            <person name="Nilsson E."/>
            <person name="Bayfield O.W."/>
            <person name="Lundin D."/>
            <person name="Antson A.A."/>
            <person name="Holmfeldt K."/>
        </authorList>
    </citation>
    <scope>NUCLEOTIDE SEQUENCE [LARGE SCALE GENOMIC DNA]</scope>
</reference>
<protein>
    <submittedName>
        <fullName evidence="1">Uncharacterized protein</fullName>
    </submittedName>
</protein>
<sequence>MGNFHSEQERSSLLITFDNCISSVLIQNAYRNIKYRQQ</sequence>
<dbReference type="EMBL" id="MN812213">
    <property type="protein sequence ID" value="QHB39107.1"/>
    <property type="molecule type" value="Genomic_DNA"/>
</dbReference>
<evidence type="ECO:0000313" key="1">
    <source>
        <dbReference type="EMBL" id="QHB39107.1"/>
    </source>
</evidence>
<accession>A0A6B9LAM7</accession>
<gene>
    <name evidence="1" type="ORF">lillamy92_gp006</name>
</gene>
<evidence type="ECO:0000313" key="2">
    <source>
        <dbReference type="Proteomes" id="UP000464455"/>
    </source>
</evidence>
<name>A0A6B9LAM7_9CAUD</name>
<proteinExistence type="predicted"/>